<keyword evidence="6 8" id="KW-1133">Transmembrane helix</keyword>
<evidence type="ECO:0000256" key="2">
    <source>
        <dbReference type="ARBA" id="ARBA00022448"/>
    </source>
</evidence>
<keyword evidence="3" id="KW-1003">Cell membrane</keyword>
<gene>
    <name evidence="10" type="ORF">AVDCRST_MAG53-3465</name>
</gene>
<evidence type="ECO:0000256" key="1">
    <source>
        <dbReference type="ARBA" id="ARBA00004429"/>
    </source>
</evidence>
<protein>
    <submittedName>
        <fullName evidence="10">Ferric iron ABC transporter, permease protein</fullName>
    </submittedName>
</protein>
<keyword evidence="4" id="KW-0997">Cell inner membrane</keyword>
<name>A0A6J4TH12_9ACTN</name>
<feature type="transmembrane region" description="Helical" evidence="8">
    <location>
        <begin position="90"/>
        <end position="107"/>
    </location>
</feature>
<keyword evidence="5 8" id="KW-0812">Transmembrane</keyword>
<dbReference type="EMBL" id="CADCVR010000106">
    <property type="protein sequence ID" value="CAA9523100.1"/>
    <property type="molecule type" value="Genomic_DNA"/>
</dbReference>
<sequence length="228" mass="23537">MITLVGWALRSATDRPAALELLGWAGNSLLASGAAAAVATVAALPVAALVVRRPGRLARGLERATFASNALPGIVVALALVFFATRTVTPLYQTLPLLVFAYVVRFLPQALSGARDALGRVDPELQRAARGLGAGPGRTFRDVTFPLVAPGLLAGATLVFLSTMKELPATLLLRPIGYDTLATEVWSATGTSSYSAAALPALALIVLSAPVVYGLQVRRGERAVAPGG</sequence>
<dbReference type="CDD" id="cd06261">
    <property type="entry name" value="TM_PBP2"/>
    <property type="match status" value="1"/>
</dbReference>
<accession>A0A6J4TH12</accession>
<dbReference type="GO" id="GO:0005886">
    <property type="term" value="C:plasma membrane"/>
    <property type="evidence" value="ECO:0007669"/>
    <property type="project" value="UniProtKB-SubCell"/>
</dbReference>
<dbReference type="SUPFAM" id="SSF161098">
    <property type="entry name" value="MetI-like"/>
    <property type="match status" value="1"/>
</dbReference>
<keyword evidence="2 8" id="KW-0813">Transport</keyword>
<feature type="domain" description="ABC transmembrane type-1" evidence="9">
    <location>
        <begin position="25"/>
        <end position="217"/>
    </location>
</feature>
<feature type="transmembrane region" description="Helical" evidence="8">
    <location>
        <begin position="29"/>
        <end position="51"/>
    </location>
</feature>
<proteinExistence type="inferred from homology"/>
<feature type="transmembrane region" description="Helical" evidence="8">
    <location>
        <begin position="143"/>
        <end position="164"/>
    </location>
</feature>
<evidence type="ECO:0000256" key="3">
    <source>
        <dbReference type="ARBA" id="ARBA00022475"/>
    </source>
</evidence>
<evidence type="ECO:0000259" key="9">
    <source>
        <dbReference type="PROSITE" id="PS50928"/>
    </source>
</evidence>
<dbReference type="PANTHER" id="PTHR43357:SF3">
    <property type="entry name" value="FE(3+)-TRANSPORT SYSTEM PERMEASE PROTEIN FBPB 2"/>
    <property type="match status" value="1"/>
</dbReference>
<evidence type="ECO:0000313" key="10">
    <source>
        <dbReference type="EMBL" id="CAA9523100.1"/>
    </source>
</evidence>
<dbReference type="InterPro" id="IPR035906">
    <property type="entry name" value="MetI-like_sf"/>
</dbReference>
<evidence type="ECO:0000256" key="5">
    <source>
        <dbReference type="ARBA" id="ARBA00022692"/>
    </source>
</evidence>
<evidence type="ECO:0000256" key="6">
    <source>
        <dbReference type="ARBA" id="ARBA00022989"/>
    </source>
</evidence>
<dbReference type="AlphaFoldDB" id="A0A6J4TH12"/>
<organism evidence="10">
    <name type="scientific">uncultured Solirubrobacteraceae bacterium</name>
    <dbReference type="NCBI Taxonomy" id="1162706"/>
    <lineage>
        <taxon>Bacteria</taxon>
        <taxon>Bacillati</taxon>
        <taxon>Actinomycetota</taxon>
        <taxon>Thermoleophilia</taxon>
        <taxon>Solirubrobacterales</taxon>
        <taxon>Solirubrobacteraceae</taxon>
        <taxon>environmental samples</taxon>
    </lineage>
</organism>
<dbReference type="GO" id="GO:0055085">
    <property type="term" value="P:transmembrane transport"/>
    <property type="evidence" value="ECO:0007669"/>
    <property type="project" value="InterPro"/>
</dbReference>
<evidence type="ECO:0000256" key="4">
    <source>
        <dbReference type="ARBA" id="ARBA00022519"/>
    </source>
</evidence>
<dbReference type="PANTHER" id="PTHR43357">
    <property type="entry name" value="INNER MEMBRANE ABC TRANSPORTER PERMEASE PROTEIN YDCV"/>
    <property type="match status" value="1"/>
</dbReference>
<comment type="similarity">
    <text evidence="8">Belongs to the binding-protein-dependent transport system permease family.</text>
</comment>
<reference evidence="10" key="1">
    <citation type="submission" date="2020-02" db="EMBL/GenBank/DDBJ databases">
        <authorList>
            <person name="Meier V. D."/>
        </authorList>
    </citation>
    <scope>NUCLEOTIDE SEQUENCE</scope>
    <source>
        <strain evidence="10">AVDCRST_MAG53</strain>
    </source>
</reference>
<feature type="transmembrane region" description="Helical" evidence="8">
    <location>
        <begin position="63"/>
        <end position="84"/>
    </location>
</feature>
<dbReference type="Gene3D" id="1.10.3720.10">
    <property type="entry name" value="MetI-like"/>
    <property type="match status" value="1"/>
</dbReference>
<feature type="transmembrane region" description="Helical" evidence="8">
    <location>
        <begin position="194"/>
        <end position="215"/>
    </location>
</feature>
<keyword evidence="7 8" id="KW-0472">Membrane</keyword>
<dbReference type="InterPro" id="IPR000515">
    <property type="entry name" value="MetI-like"/>
</dbReference>
<evidence type="ECO:0000256" key="7">
    <source>
        <dbReference type="ARBA" id="ARBA00023136"/>
    </source>
</evidence>
<dbReference type="PROSITE" id="PS50928">
    <property type="entry name" value="ABC_TM1"/>
    <property type="match status" value="1"/>
</dbReference>
<dbReference type="Pfam" id="PF00528">
    <property type="entry name" value="BPD_transp_1"/>
    <property type="match status" value="1"/>
</dbReference>
<evidence type="ECO:0000256" key="8">
    <source>
        <dbReference type="RuleBase" id="RU363032"/>
    </source>
</evidence>
<comment type="subcellular location">
    <subcellularLocation>
        <location evidence="1">Cell inner membrane</location>
        <topology evidence="1">Multi-pass membrane protein</topology>
    </subcellularLocation>
    <subcellularLocation>
        <location evidence="8">Cell membrane</location>
        <topology evidence="8">Multi-pass membrane protein</topology>
    </subcellularLocation>
</comment>